<dbReference type="EMBL" id="JBFDAA010000008">
    <property type="protein sequence ID" value="KAL1130341.1"/>
    <property type="molecule type" value="Genomic_DNA"/>
</dbReference>
<feature type="domain" description="EGF-like" evidence="1">
    <location>
        <begin position="169"/>
        <end position="184"/>
    </location>
</feature>
<dbReference type="Pfam" id="PF14670">
    <property type="entry name" value="FXa_inhibition"/>
    <property type="match status" value="1"/>
</dbReference>
<organism evidence="2 3">
    <name type="scientific">Ranatra chinensis</name>
    <dbReference type="NCBI Taxonomy" id="642074"/>
    <lineage>
        <taxon>Eukaryota</taxon>
        <taxon>Metazoa</taxon>
        <taxon>Ecdysozoa</taxon>
        <taxon>Arthropoda</taxon>
        <taxon>Hexapoda</taxon>
        <taxon>Insecta</taxon>
        <taxon>Pterygota</taxon>
        <taxon>Neoptera</taxon>
        <taxon>Paraneoptera</taxon>
        <taxon>Hemiptera</taxon>
        <taxon>Heteroptera</taxon>
        <taxon>Panheteroptera</taxon>
        <taxon>Nepomorpha</taxon>
        <taxon>Nepidae</taxon>
        <taxon>Ranatrinae</taxon>
        <taxon>Ranatra</taxon>
    </lineage>
</organism>
<proteinExistence type="predicted"/>
<evidence type="ECO:0000313" key="2">
    <source>
        <dbReference type="EMBL" id="KAL1130341.1"/>
    </source>
</evidence>
<dbReference type="Gene3D" id="2.10.25.10">
    <property type="entry name" value="Laminin"/>
    <property type="match status" value="1"/>
</dbReference>
<comment type="caution">
    <text evidence="2">The sequence shown here is derived from an EMBL/GenBank/DDBJ whole genome shotgun (WGS) entry which is preliminary data.</text>
</comment>
<protein>
    <recommendedName>
        <fullName evidence="1">EGF-like domain-containing protein</fullName>
    </recommendedName>
</protein>
<evidence type="ECO:0000259" key="1">
    <source>
        <dbReference type="PROSITE" id="PS01186"/>
    </source>
</evidence>
<accession>A0ABD0YGL1</accession>
<dbReference type="AlphaFoldDB" id="A0ABD0YGL1"/>
<gene>
    <name evidence="2" type="ORF">AAG570_013279</name>
</gene>
<dbReference type="Proteomes" id="UP001558652">
    <property type="component" value="Unassembled WGS sequence"/>
</dbReference>
<sequence>MASKRQNMFYENKKQKRTEIVLLRSVQVGPNLRVCEQLVQNPRCHFRRALGRCLQNMLPDRTHAITTSSRDSAQSRGGFLVCSVVLGRCANSATDICYFLRGRSCISLLSLWVDIPCVGFDSGTGSLRLHPRTCSHCLRHQGSEDVCELLAGELCAHICVSSGSGSYVCRCRPGFFLMSDGKSCREEKTHIPGEVPR</sequence>
<dbReference type="SUPFAM" id="SSF57196">
    <property type="entry name" value="EGF/Laminin"/>
    <property type="match status" value="1"/>
</dbReference>
<name>A0ABD0YGL1_9HEMI</name>
<reference evidence="2 3" key="1">
    <citation type="submission" date="2024-07" db="EMBL/GenBank/DDBJ databases">
        <title>Chromosome-level genome assembly of the water stick insect Ranatra chinensis (Heteroptera: Nepidae).</title>
        <authorList>
            <person name="Liu X."/>
        </authorList>
    </citation>
    <scope>NUCLEOTIDE SEQUENCE [LARGE SCALE GENOMIC DNA]</scope>
    <source>
        <strain evidence="2">Cailab_2021Rc</strain>
        <tissue evidence="2">Muscle</tissue>
    </source>
</reference>
<evidence type="ECO:0000313" key="3">
    <source>
        <dbReference type="Proteomes" id="UP001558652"/>
    </source>
</evidence>
<keyword evidence="3" id="KW-1185">Reference proteome</keyword>
<dbReference type="InterPro" id="IPR000742">
    <property type="entry name" value="EGF"/>
</dbReference>
<dbReference type="PROSITE" id="PS01186">
    <property type="entry name" value="EGF_2"/>
    <property type="match status" value="1"/>
</dbReference>
<dbReference type="SMART" id="SM00181">
    <property type="entry name" value="EGF"/>
    <property type="match status" value="1"/>
</dbReference>